<evidence type="ECO:0000313" key="2">
    <source>
        <dbReference type="EMBL" id="CEH16167.1"/>
    </source>
</evidence>
<evidence type="ECO:0000313" key="3">
    <source>
        <dbReference type="Proteomes" id="UP000054845"/>
    </source>
</evidence>
<accession>A0A0P1BJE0</accession>
<sequence>MAIGWPVPQQDHLNKDPEKSDLGDNPTKSLATALACASTSLQKCLVGLNNFKSVNNADIRYILALVELTASSAPHVTI</sequence>
<dbReference type="EMBL" id="CCYA01000278">
    <property type="protein sequence ID" value="CEH16167.1"/>
    <property type="molecule type" value="Genomic_DNA"/>
</dbReference>
<dbReference type="AlphaFoldDB" id="A0A0P1BJE0"/>
<proteinExistence type="predicted"/>
<organism evidence="2 3">
    <name type="scientific">Ceraceosorus bombacis</name>
    <dbReference type="NCBI Taxonomy" id="401625"/>
    <lineage>
        <taxon>Eukaryota</taxon>
        <taxon>Fungi</taxon>
        <taxon>Dikarya</taxon>
        <taxon>Basidiomycota</taxon>
        <taxon>Ustilaginomycotina</taxon>
        <taxon>Exobasidiomycetes</taxon>
        <taxon>Ceraceosorales</taxon>
        <taxon>Ceraceosoraceae</taxon>
        <taxon>Ceraceosorus</taxon>
    </lineage>
</organism>
<reference evidence="2 3" key="1">
    <citation type="submission" date="2014-09" db="EMBL/GenBank/DDBJ databases">
        <authorList>
            <person name="Magalhaes I.L.F."/>
            <person name="Oliveira U."/>
            <person name="Santos F.R."/>
            <person name="Vidigal T.H.D.A."/>
            <person name="Brescovit A.D."/>
            <person name="Santos A.J."/>
        </authorList>
    </citation>
    <scope>NUCLEOTIDE SEQUENCE [LARGE SCALE GENOMIC DNA]</scope>
</reference>
<dbReference type="Proteomes" id="UP000054845">
    <property type="component" value="Unassembled WGS sequence"/>
</dbReference>
<protein>
    <submittedName>
        <fullName evidence="2">Uncharacterized protein</fullName>
    </submittedName>
</protein>
<evidence type="ECO:0000256" key="1">
    <source>
        <dbReference type="SAM" id="MobiDB-lite"/>
    </source>
</evidence>
<name>A0A0P1BJE0_9BASI</name>
<keyword evidence="3" id="KW-1185">Reference proteome</keyword>
<feature type="region of interest" description="Disordered" evidence="1">
    <location>
        <begin position="1"/>
        <end position="25"/>
    </location>
</feature>
<feature type="compositionally biased region" description="Basic and acidic residues" evidence="1">
    <location>
        <begin position="12"/>
        <end position="22"/>
    </location>
</feature>